<gene>
    <name evidence="3" type="ORF">KUTeg_014506</name>
</gene>
<keyword evidence="4" id="KW-1185">Reference proteome</keyword>
<proteinExistence type="predicted"/>
<protein>
    <recommendedName>
        <fullName evidence="2">RSE1/DDB1/CPSF1 first beta-propeller domain-containing protein</fullName>
    </recommendedName>
</protein>
<feature type="domain" description="RSE1/DDB1/CPSF1 first beta-propeller" evidence="2">
    <location>
        <begin position="68"/>
        <end position="129"/>
    </location>
</feature>
<dbReference type="Gene3D" id="2.130.10.10">
    <property type="entry name" value="YVTN repeat-like/Quinoprotein amine dehydrogenase"/>
    <property type="match status" value="1"/>
</dbReference>
<dbReference type="InterPro" id="IPR050358">
    <property type="entry name" value="RSE1/DDB1/CFT1"/>
</dbReference>
<keyword evidence="1" id="KW-0472">Membrane</keyword>
<evidence type="ECO:0000256" key="1">
    <source>
        <dbReference type="SAM" id="Phobius"/>
    </source>
</evidence>
<name>A0ABQ9ERU4_TEGGR</name>
<accession>A0ABQ9ERU4</accession>
<dbReference type="InterPro" id="IPR018846">
    <property type="entry name" value="Beta-prop_RSE1/DDB1/CPSF1_1st"/>
</dbReference>
<feature type="transmembrane region" description="Helical" evidence="1">
    <location>
        <begin position="12"/>
        <end position="29"/>
    </location>
</feature>
<dbReference type="EMBL" id="JARBDR010000673">
    <property type="protein sequence ID" value="KAJ8307942.1"/>
    <property type="molecule type" value="Genomic_DNA"/>
</dbReference>
<organism evidence="3 4">
    <name type="scientific">Tegillarca granosa</name>
    <name type="common">Malaysian cockle</name>
    <name type="synonym">Anadara granosa</name>
    <dbReference type="NCBI Taxonomy" id="220873"/>
    <lineage>
        <taxon>Eukaryota</taxon>
        <taxon>Metazoa</taxon>
        <taxon>Spiralia</taxon>
        <taxon>Lophotrochozoa</taxon>
        <taxon>Mollusca</taxon>
        <taxon>Bivalvia</taxon>
        <taxon>Autobranchia</taxon>
        <taxon>Pteriomorphia</taxon>
        <taxon>Arcoida</taxon>
        <taxon>Arcoidea</taxon>
        <taxon>Arcidae</taxon>
        <taxon>Tegillarca</taxon>
    </lineage>
</organism>
<reference evidence="3 4" key="1">
    <citation type="submission" date="2022-12" db="EMBL/GenBank/DDBJ databases">
        <title>Chromosome-level genome of Tegillarca granosa.</title>
        <authorList>
            <person name="Kim J."/>
        </authorList>
    </citation>
    <scope>NUCLEOTIDE SEQUENCE [LARGE SCALE GENOMIC DNA]</scope>
    <source>
        <strain evidence="3">Teg-2019</strain>
        <tissue evidence="3">Adductor muscle</tissue>
    </source>
</reference>
<dbReference type="InterPro" id="IPR015943">
    <property type="entry name" value="WD40/YVTN_repeat-like_dom_sf"/>
</dbReference>
<evidence type="ECO:0000313" key="3">
    <source>
        <dbReference type="EMBL" id="KAJ8307942.1"/>
    </source>
</evidence>
<evidence type="ECO:0000313" key="4">
    <source>
        <dbReference type="Proteomes" id="UP001217089"/>
    </source>
</evidence>
<evidence type="ECO:0000259" key="2">
    <source>
        <dbReference type="Pfam" id="PF10433"/>
    </source>
</evidence>
<dbReference type="Pfam" id="PF10433">
    <property type="entry name" value="Beta-prop_RSE1_1st"/>
    <property type="match status" value="1"/>
</dbReference>
<keyword evidence="1" id="KW-0812">Transmembrane</keyword>
<sequence>MYLYTCHVTSMYIYLYTCHVTSMYMYLYTCHVTSMYIYLYTCHVTSMYMYLYTCHVTIMYMYLYVLLEELLVIDMQFLHCCTVPTLILVHQDQHGRHVKTYEISLRDKEFQKGPWKQDNVETEACMVIAGMSNSQFY</sequence>
<keyword evidence="1" id="KW-1133">Transmembrane helix</keyword>
<comment type="caution">
    <text evidence="3">The sequence shown here is derived from an EMBL/GenBank/DDBJ whole genome shotgun (WGS) entry which is preliminary data.</text>
</comment>
<feature type="transmembrane region" description="Helical" evidence="1">
    <location>
        <begin position="49"/>
        <end position="67"/>
    </location>
</feature>
<dbReference type="PANTHER" id="PTHR10644">
    <property type="entry name" value="DNA REPAIR/RNA PROCESSING CPSF FAMILY"/>
    <property type="match status" value="1"/>
</dbReference>
<dbReference type="Proteomes" id="UP001217089">
    <property type="component" value="Unassembled WGS sequence"/>
</dbReference>